<reference evidence="1 2" key="1">
    <citation type="submission" date="2024-03" db="EMBL/GenBank/DDBJ databases">
        <title>Adaptation during the transition from Ophiocordyceps entomopathogen to insect associate is accompanied by gene loss and intensified selection.</title>
        <authorList>
            <person name="Ward C.M."/>
            <person name="Onetto C.A."/>
            <person name="Borneman A.R."/>
        </authorList>
    </citation>
    <scope>NUCLEOTIDE SEQUENCE [LARGE SCALE GENOMIC DNA]</scope>
    <source>
        <strain evidence="1">AWRI1</strain>
        <tissue evidence="1">Single Adult Female</tissue>
    </source>
</reference>
<sequence>MDSLKEITDFFEESDAESIQDIVNEYFSDDNRSILPSIGSDTEDDSTNSESELDVTDLDETILLFDHKDTFVGDNSFSENTAKEWTTISQFFNAGCGCANECTTVFDKIDIFTLRSESSALNYWENYSNPQDLAVMAQIATFVATGRQTAKSNEIQKCRELTRAHFQLKGFRVCARMYLFAMALSNKKFKRLKGLYLDSGIISPLHGLHKKTPQNTSSAEQIRNVVNFLRRYAELHAIYLPGHYPNQKNFSVKLLPSCDNKAVLYRKYVESCDGVGLFPVGNSTFKNTWQTLCGDITTMKPKNDLCETCQQNYTSHSKITSLFQTDEAKLELITKMRTHLEIVAKEREFYNDSI</sequence>
<evidence type="ECO:0000313" key="2">
    <source>
        <dbReference type="Proteomes" id="UP001367676"/>
    </source>
</evidence>
<dbReference type="EMBL" id="JBBCAQ010000034">
    <property type="protein sequence ID" value="KAK7579883.1"/>
    <property type="molecule type" value="Genomic_DNA"/>
</dbReference>
<dbReference type="AlphaFoldDB" id="A0AAN9Y1T3"/>
<dbReference type="PANTHER" id="PTHR34415:SF1">
    <property type="entry name" value="INTEGRASE CATALYTIC DOMAIN-CONTAINING PROTEIN"/>
    <property type="match status" value="1"/>
</dbReference>
<proteinExistence type="predicted"/>
<organism evidence="1 2">
    <name type="scientific">Parthenolecanium corni</name>
    <dbReference type="NCBI Taxonomy" id="536013"/>
    <lineage>
        <taxon>Eukaryota</taxon>
        <taxon>Metazoa</taxon>
        <taxon>Ecdysozoa</taxon>
        <taxon>Arthropoda</taxon>
        <taxon>Hexapoda</taxon>
        <taxon>Insecta</taxon>
        <taxon>Pterygota</taxon>
        <taxon>Neoptera</taxon>
        <taxon>Paraneoptera</taxon>
        <taxon>Hemiptera</taxon>
        <taxon>Sternorrhyncha</taxon>
        <taxon>Coccoidea</taxon>
        <taxon>Coccidae</taxon>
        <taxon>Parthenolecanium</taxon>
    </lineage>
</organism>
<comment type="caution">
    <text evidence="1">The sequence shown here is derived from an EMBL/GenBank/DDBJ whole genome shotgun (WGS) entry which is preliminary data.</text>
</comment>
<accession>A0AAN9Y1T3</accession>
<name>A0AAN9Y1T3_9HEMI</name>
<protein>
    <submittedName>
        <fullName evidence="1">Uncharacterized protein</fullName>
    </submittedName>
</protein>
<evidence type="ECO:0000313" key="1">
    <source>
        <dbReference type="EMBL" id="KAK7579883.1"/>
    </source>
</evidence>
<dbReference type="Proteomes" id="UP001367676">
    <property type="component" value="Unassembled WGS sequence"/>
</dbReference>
<dbReference type="PANTHER" id="PTHR34415">
    <property type="entry name" value="INTEGRASE CATALYTIC DOMAIN-CONTAINING PROTEIN"/>
    <property type="match status" value="1"/>
</dbReference>
<keyword evidence="2" id="KW-1185">Reference proteome</keyword>
<gene>
    <name evidence="1" type="ORF">V9T40_000512</name>
</gene>